<dbReference type="Pfam" id="PF00512">
    <property type="entry name" value="HisKA"/>
    <property type="match status" value="1"/>
</dbReference>
<keyword evidence="8" id="KW-1185">Reference proteome</keyword>
<feature type="domain" description="PAS" evidence="5">
    <location>
        <begin position="10"/>
        <end position="49"/>
    </location>
</feature>
<dbReference type="GO" id="GO:0000155">
    <property type="term" value="F:phosphorelay sensor kinase activity"/>
    <property type="evidence" value="ECO:0007669"/>
    <property type="project" value="InterPro"/>
</dbReference>
<dbReference type="Gene3D" id="3.30.450.20">
    <property type="entry name" value="PAS domain"/>
    <property type="match status" value="1"/>
</dbReference>
<evidence type="ECO:0000259" key="6">
    <source>
        <dbReference type="PROSITE" id="PS50113"/>
    </source>
</evidence>
<dbReference type="SMART" id="SM00387">
    <property type="entry name" value="HATPase_c"/>
    <property type="match status" value="1"/>
</dbReference>
<protein>
    <recommendedName>
        <fullName evidence="2">histidine kinase</fullName>
        <ecNumber evidence="2">2.7.13.3</ecNumber>
    </recommendedName>
</protein>
<dbReference type="Proteomes" id="UP000278085">
    <property type="component" value="Unassembled WGS sequence"/>
</dbReference>
<proteinExistence type="predicted"/>
<evidence type="ECO:0000313" key="7">
    <source>
        <dbReference type="EMBL" id="RSZ60600.1"/>
    </source>
</evidence>
<dbReference type="NCBIfam" id="TIGR00229">
    <property type="entry name" value="sensory_box"/>
    <property type="match status" value="1"/>
</dbReference>
<dbReference type="Pfam" id="PF02518">
    <property type="entry name" value="HATPase_c"/>
    <property type="match status" value="1"/>
</dbReference>
<dbReference type="SUPFAM" id="SSF55874">
    <property type="entry name" value="ATPase domain of HSP90 chaperone/DNA topoisomerase II/histidine kinase"/>
    <property type="match status" value="1"/>
</dbReference>
<dbReference type="EC" id="2.7.13.3" evidence="2"/>
<dbReference type="InterPro" id="IPR005467">
    <property type="entry name" value="His_kinase_dom"/>
</dbReference>
<sequence>MDFHAHQNEHEHRYRQLAASLPVAVYSCDTEGRVTEFNRAAVRLWGRTPVAGAEFWCGSHAMFTLDGTRLPHDQCPMALAVREAREVGRIEAVVERPCGERRYVLAHPQLTRNQAGAITGAINVVVDITERKLLEERLRETDRGKDAFFSTLAHELRNPLSPIMSAASLLARSDDPGVTRMAGIIVRQAAMLERLVDDLFDASRITRGGAPLRMADTTLARVLDRALDTVRAPLTARRQTLGVESPPGEVALHCDEVRVAQLIGNVLLNASKYTPPEGAIRLSVRIDCDNLLVTVSDNGIGIEADRLEQIFQLYAQVDGADMHGKGGMGIGLALVRDLCERHGGTVRAHSDGPGRGSRFEIVLPVVVSGA</sequence>
<dbReference type="OrthoDB" id="8737482at2"/>
<reference evidence="7 8" key="1">
    <citation type="submission" date="2018-12" db="EMBL/GenBank/DDBJ databases">
        <authorList>
            <person name="Yang E."/>
        </authorList>
    </citation>
    <scope>NUCLEOTIDE SEQUENCE [LARGE SCALE GENOMIC DNA]</scope>
    <source>
        <strain evidence="7 8">SOD</strain>
    </source>
</reference>
<dbReference type="CDD" id="cd00082">
    <property type="entry name" value="HisKA"/>
    <property type="match status" value="1"/>
</dbReference>
<dbReference type="EMBL" id="RXLQ01000001">
    <property type="protein sequence ID" value="RSZ60600.1"/>
    <property type="molecule type" value="Genomic_DNA"/>
</dbReference>
<feature type="domain" description="Histidine kinase" evidence="4">
    <location>
        <begin position="151"/>
        <end position="367"/>
    </location>
</feature>
<gene>
    <name evidence="7" type="ORF">EJB06_00150</name>
</gene>
<dbReference type="InterPro" id="IPR000014">
    <property type="entry name" value="PAS"/>
</dbReference>
<dbReference type="SUPFAM" id="SSF55785">
    <property type="entry name" value="PYP-like sensor domain (PAS domain)"/>
    <property type="match status" value="1"/>
</dbReference>
<dbReference type="Gene3D" id="3.30.565.10">
    <property type="entry name" value="Histidine kinase-like ATPase, C-terminal domain"/>
    <property type="match status" value="1"/>
</dbReference>
<dbReference type="Gene3D" id="1.10.287.130">
    <property type="match status" value="1"/>
</dbReference>
<dbReference type="InterPro" id="IPR036097">
    <property type="entry name" value="HisK_dim/P_sf"/>
</dbReference>
<organism evidence="7 8">
    <name type="scientific">Massilia atriviolacea</name>
    <dbReference type="NCBI Taxonomy" id="2495579"/>
    <lineage>
        <taxon>Bacteria</taxon>
        <taxon>Pseudomonadati</taxon>
        <taxon>Pseudomonadota</taxon>
        <taxon>Betaproteobacteria</taxon>
        <taxon>Burkholderiales</taxon>
        <taxon>Oxalobacteraceae</taxon>
        <taxon>Telluria group</taxon>
        <taxon>Massilia</taxon>
    </lineage>
</organism>
<comment type="caution">
    <text evidence="7">The sequence shown here is derived from an EMBL/GenBank/DDBJ whole genome shotgun (WGS) entry which is preliminary data.</text>
</comment>
<evidence type="ECO:0000256" key="2">
    <source>
        <dbReference type="ARBA" id="ARBA00012438"/>
    </source>
</evidence>
<dbReference type="InterPro" id="IPR003661">
    <property type="entry name" value="HisK_dim/P_dom"/>
</dbReference>
<dbReference type="InterPro" id="IPR000700">
    <property type="entry name" value="PAS-assoc_C"/>
</dbReference>
<dbReference type="InterPro" id="IPR036890">
    <property type="entry name" value="HATPase_C_sf"/>
</dbReference>
<dbReference type="PROSITE" id="PS50112">
    <property type="entry name" value="PAS"/>
    <property type="match status" value="1"/>
</dbReference>
<dbReference type="CDD" id="cd00130">
    <property type="entry name" value="PAS"/>
    <property type="match status" value="1"/>
</dbReference>
<dbReference type="AlphaFoldDB" id="A0A430HSV4"/>
<name>A0A430HSV4_9BURK</name>
<dbReference type="RefSeq" id="WP_126071984.1">
    <property type="nucleotide sequence ID" value="NZ_CP051166.1"/>
</dbReference>
<evidence type="ECO:0000313" key="8">
    <source>
        <dbReference type="Proteomes" id="UP000278085"/>
    </source>
</evidence>
<evidence type="ECO:0000259" key="4">
    <source>
        <dbReference type="PROSITE" id="PS50109"/>
    </source>
</evidence>
<dbReference type="InterPro" id="IPR035965">
    <property type="entry name" value="PAS-like_dom_sf"/>
</dbReference>
<dbReference type="Pfam" id="PF13188">
    <property type="entry name" value="PAS_8"/>
    <property type="match status" value="1"/>
</dbReference>
<evidence type="ECO:0000256" key="1">
    <source>
        <dbReference type="ARBA" id="ARBA00000085"/>
    </source>
</evidence>
<keyword evidence="7" id="KW-0808">Transferase</keyword>
<keyword evidence="7" id="KW-0418">Kinase</keyword>
<dbReference type="PROSITE" id="PS50113">
    <property type="entry name" value="PAC"/>
    <property type="match status" value="1"/>
</dbReference>
<feature type="domain" description="PAC" evidence="6">
    <location>
        <begin position="88"/>
        <end position="140"/>
    </location>
</feature>
<dbReference type="PANTHER" id="PTHR43547">
    <property type="entry name" value="TWO-COMPONENT HISTIDINE KINASE"/>
    <property type="match status" value="1"/>
</dbReference>
<dbReference type="PANTHER" id="PTHR43547:SF2">
    <property type="entry name" value="HYBRID SIGNAL TRANSDUCTION HISTIDINE KINASE C"/>
    <property type="match status" value="1"/>
</dbReference>
<accession>A0A430HSV4</accession>
<dbReference type="InterPro" id="IPR003594">
    <property type="entry name" value="HATPase_dom"/>
</dbReference>
<evidence type="ECO:0000259" key="5">
    <source>
        <dbReference type="PROSITE" id="PS50112"/>
    </source>
</evidence>
<dbReference type="InterPro" id="IPR004358">
    <property type="entry name" value="Sig_transdc_His_kin-like_C"/>
</dbReference>
<comment type="catalytic activity">
    <reaction evidence="1">
        <text>ATP + protein L-histidine = ADP + protein N-phospho-L-histidine.</text>
        <dbReference type="EC" id="2.7.13.3"/>
    </reaction>
</comment>
<dbReference type="SUPFAM" id="SSF47384">
    <property type="entry name" value="Homodimeric domain of signal transducing histidine kinase"/>
    <property type="match status" value="1"/>
</dbReference>
<keyword evidence="3" id="KW-0597">Phosphoprotein</keyword>
<dbReference type="SMART" id="SM00388">
    <property type="entry name" value="HisKA"/>
    <property type="match status" value="1"/>
</dbReference>
<dbReference type="PRINTS" id="PR00344">
    <property type="entry name" value="BCTRLSENSOR"/>
</dbReference>
<dbReference type="PROSITE" id="PS50109">
    <property type="entry name" value="HIS_KIN"/>
    <property type="match status" value="1"/>
</dbReference>
<evidence type="ECO:0000256" key="3">
    <source>
        <dbReference type="ARBA" id="ARBA00022553"/>
    </source>
</evidence>